<comment type="pathway">
    <text evidence="2">Glycolipid biosynthesis; glycosylphosphatidylinositol-anchor biosynthesis.</text>
</comment>
<sequence>MQRWPVLLFLAWVCFLFFAGIGLFMSGFLLTRIELANSSSCSDPLVPPPWDEQSLPPGSCWLPRRFPKAVLVIIDALRFEFARFNPAKVSPLPYENKLGFLHRLASSQPRHARLYRFRADPPTATMQRIKGLTTGSLPTFIDVGSNFATYAIQEDNLVAQLGQNGRRVVFMGDDTWEGLFPNKFFRSYFFPSFNVKDLHTVDNGILQHLYPTVDSGEWDFLIAHFLGVDHCGHKHGPDHPEMAKKLTQMNEMLRSLVEHLGNDTLLLVAGDHGMTETGDHGGDSEKEVNAALFVYSKTPLFDTDPPEEPEAIPQVNLVPTVALLLGVPIPYSNIGEVMAELFSGDGDAASAALQQLSVYHVNAKQVDRFLRSYSQVAQDLPAEQLQRLQELFSSAVEEHTQLLAQVQGAMLMPPEMEPRLRSLISRFQLYLREARAVCTQSWARFHPLRMVGGCALIAASCLLCYVASELAAVSDSFYRSCLLYPLLWGLVVAVLLGLACTFTQEGLDLLLLSSCAAAASQLGFFWHWWGRHPKRARLVGSQPPLASVGPRQRLRAWLVLAFPMGILLFRCGAMFSDSFVVAEARVAPFLLASLVTLLVGKLHWDGRLTVPEGPKQQLLGFSSYRKESWYLLCLVAALLLCVRLSGFFHQCREEIPQCRPSVFLAPLASLRNTRAKNLFYLLCVALLAGMVYAVRSWLRHYGNLNSSDPLVLFVRWGFPLVVLCIACYWAVASSAEDSLGKLQELVQVAVVAFPWAVYGLTSVGLLLLLCHPMTVFAKDTRESAGSIVTPYQGVPSSEVDFLHVIPQIYRRMQESQKNRLERGSCRATVAAYGLGSVYSAALVIALTLLGFLLMLLHSERLSLAFLLLFLEAFVLLHIHTRARSLAGDTESFSVPWFAVISWLLAASQFFYSTGHQPIFPAIHWNAAFVGFHLDHSTNLLPAVLVGANTFASHILFAVGCPLLLLWPFVCEMPSSQKKKPKKEPQEELQEVEEHMMEMRLRESPEKFSAALLQLGLKYLFVLGTQLLACVCAAMILRRHLMVWKVFAPKFLFESLGFVVSSICLLLGISLVMRVDCAVSTWFSQLQLRAASCPPHLASGAHRPVQLPALCFGNIRPCYRRRSRRNTPGAAQGATGDGGREPPCCPVPSPRGCRRIVLQEGPGPDLHLPRLLRSANGQASDSSSAPEAGPPGGLPVPSCPVPRGSSVPGAGGDGCGAAGPGSAL</sequence>
<evidence type="ECO:0000256" key="11">
    <source>
        <dbReference type="ARBA" id="ARBA00079084"/>
    </source>
</evidence>
<dbReference type="GO" id="GO:0051377">
    <property type="term" value="F:mannose-ethanolamine phosphotransferase activity"/>
    <property type="evidence" value="ECO:0007669"/>
    <property type="project" value="InterPro"/>
</dbReference>
<protein>
    <recommendedName>
        <fullName evidence="12">GPI ethanolamine phosphate transferase 3, catalytic subunit</fullName>
    </recommendedName>
    <alternativeName>
        <fullName evidence="11">Phosphatidylinositol-glycan biosynthesis class O protein</fullName>
    </alternativeName>
</protein>
<feature type="region of interest" description="Disordered" evidence="13">
    <location>
        <begin position="1123"/>
        <end position="1143"/>
    </location>
</feature>
<dbReference type="Gene3D" id="3.40.720.10">
    <property type="entry name" value="Alkaline Phosphatase, subunit A"/>
    <property type="match status" value="1"/>
</dbReference>
<feature type="transmembrane region" description="Helical" evidence="14">
    <location>
        <begin position="678"/>
        <end position="698"/>
    </location>
</feature>
<feature type="transmembrane region" description="Helical" evidence="14">
    <location>
        <begin position="629"/>
        <end position="648"/>
    </location>
</feature>
<feature type="transmembrane region" description="Helical" evidence="14">
    <location>
        <begin position="861"/>
        <end position="880"/>
    </location>
</feature>
<dbReference type="PANTHER" id="PTHR23071:SF1">
    <property type="entry name" value="GPI ETHANOLAMINE PHOSPHATE TRANSFERASE 3"/>
    <property type="match status" value="1"/>
</dbReference>
<dbReference type="PANTHER" id="PTHR23071">
    <property type="entry name" value="PHOSPHATIDYLINOSITOL GLYCAN"/>
    <property type="match status" value="1"/>
</dbReference>
<dbReference type="UniPathway" id="UPA00196"/>
<dbReference type="GO" id="GO:0006506">
    <property type="term" value="P:GPI anchor biosynthetic process"/>
    <property type="evidence" value="ECO:0007669"/>
    <property type="project" value="UniProtKB-UniPathway"/>
</dbReference>
<feature type="transmembrane region" description="Helical" evidence="14">
    <location>
        <begin position="556"/>
        <end position="575"/>
    </location>
</feature>
<dbReference type="Pfam" id="PF01663">
    <property type="entry name" value="Phosphodiest"/>
    <property type="match status" value="1"/>
</dbReference>
<reference evidence="15" key="3">
    <citation type="submission" date="2025-09" db="UniProtKB">
        <authorList>
            <consortium name="Ensembl"/>
        </authorList>
    </citation>
    <scope>IDENTIFICATION</scope>
</reference>
<comment type="subcellular location">
    <subcellularLocation>
        <location evidence="1">Endoplasmic reticulum membrane</location>
        <topology evidence="1">Multi-pass membrane protein</topology>
    </subcellularLocation>
</comment>
<feature type="transmembrane region" description="Helical" evidence="14">
    <location>
        <begin position="829"/>
        <end position="855"/>
    </location>
</feature>
<dbReference type="AlphaFoldDB" id="A0A8B9SSC9"/>
<organism evidence="15 16">
    <name type="scientific">Anas platyrhynchos</name>
    <name type="common">Mallard</name>
    <name type="synonym">Anas boschas</name>
    <dbReference type="NCBI Taxonomy" id="8839"/>
    <lineage>
        <taxon>Eukaryota</taxon>
        <taxon>Metazoa</taxon>
        <taxon>Chordata</taxon>
        <taxon>Craniata</taxon>
        <taxon>Vertebrata</taxon>
        <taxon>Euteleostomi</taxon>
        <taxon>Archelosauria</taxon>
        <taxon>Archosauria</taxon>
        <taxon>Dinosauria</taxon>
        <taxon>Saurischia</taxon>
        <taxon>Theropoda</taxon>
        <taxon>Coelurosauria</taxon>
        <taxon>Aves</taxon>
        <taxon>Neognathae</taxon>
        <taxon>Galloanserae</taxon>
        <taxon>Anseriformes</taxon>
        <taxon>Anatidae</taxon>
        <taxon>Anatinae</taxon>
        <taxon>Anas</taxon>
    </lineage>
</organism>
<dbReference type="FunFam" id="3.40.720.10:FF:000041">
    <property type="entry name" value="GPI ethanolamine phosphate transferase 3"/>
    <property type="match status" value="1"/>
</dbReference>
<feature type="transmembrane region" description="Helical" evidence="14">
    <location>
        <begin position="1055"/>
        <end position="1074"/>
    </location>
</feature>
<feature type="transmembrane region" description="Helical" evidence="14">
    <location>
        <begin position="587"/>
        <end position="604"/>
    </location>
</feature>
<dbReference type="SUPFAM" id="SSF53649">
    <property type="entry name" value="Alkaline phosphatase-like"/>
    <property type="match status" value="1"/>
</dbReference>
<feature type="transmembrane region" description="Helical" evidence="14">
    <location>
        <begin position="751"/>
        <end position="770"/>
    </location>
</feature>
<evidence type="ECO:0000256" key="1">
    <source>
        <dbReference type="ARBA" id="ARBA00004477"/>
    </source>
</evidence>
<evidence type="ECO:0000313" key="16">
    <source>
        <dbReference type="Proteomes" id="UP000694400"/>
    </source>
</evidence>
<evidence type="ECO:0000256" key="13">
    <source>
        <dbReference type="SAM" id="MobiDB-lite"/>
    </source>
</evidence>
<reference evidence="15" key="2">
    <citation type="submission" date="2025-08" db="UniProtKB">
        <authorList>
            <consortium name="Ensembl"/>
        </authorList>
    </citation>
    <scope>IDENTIFICATION</scope>
</reference>
<feature type="compositionally biased region" description="Polar residues" evidence="13">
    <location>
        <begin position="1174"/>
        <end position="1184"/>
    </location>
</feature>
<feature type="region of interest" description="Disordered" evidence="13">
    <location>
        <begin position="1174"/>
        <end position="1223"/>
    </location>
</feature>
<dbReference type="CDD" id="cd16023">
    <property type="entry name" value="GPI_EPT_3"/>
    <property type="match status" value="1"/>
</dbReference>
<evidence type="ECO:0000256" key="6">
    <source>
        <dbReference type="ARBA" id="ARBA00022692"/>
    </source>
</evidence>
<evidence type="ECO:0000256" key="12">
    <source>
        <dbReference type="ARBA" id="ARBA00093602"/>
    </source>
</evidence>
<feature type="compositionally biased region" description="Pro residues" evidence="13">
    <location>
        <begin position="1187"/>
        <end position="1199"/>
    </location>
</feature>
<dbReference type="GO" id="GO:0005789">
    <property type="term" value="C:endoplasmic reticulum membrane"/>
    <property type="evidence" value="ECO:0007669"/>
    <property type="project" value="UniProtKB-SubCell"/>
</dbReference>
<feature type="transmembrane region" description="Helical" evidence="14">
    <location>
        <begin position="450"/>
        <end position="470"/>
    </location>
</feature>
<evidence type="ECO:0000313" key="15">
    <source>
        <dbReference type="Ensembl" id="ENSAPLP00020010513.1"/>
    </source>
</evidence>
<reference evidence="15" key="1">
    <citation type="submission" date="2019-08" db="EMBL/GenBank/DDBJ databases">
        <title>Three high-quality genomes provides insights into domestication of ducks.</title>
        <authorList>
            <person name="Hou Z.C."/>
            <person name="Zhu F."/>
            <person name="Yin Z.T."/>
            <person name="Zhang F."/>
        </authorList>
    </citation>
    <scope>NUCLEOTIDE SEQUENCE [LARGE SCALE GENOMIC DNA]</scope>
</reference>
<evidence type="ECO:0000256" key="2">
    <source>
        <dbReference type="ARBA" id="ARBA00004687"/>
    </source>
</evidence>
<comment type="similarity">
    <text evidence="3">Belongs to the PIGG/PIGN/PIGO family. PIGO subfamily.</text>
</comment>
<dbReference type="InterPro" id="IPR039524">
    <property type="entry name" value="PIGO/GPI13"/>
</dbReference>
<dbReference type="InterPro" id="IPR017850">
    <property type="entry name" value="Alkaline_phosphatase_core_sf"/>
</dbReference>
<keyword evidence="10" id="KW-0325">Glycoprotein</keyword>
<evidence type="ECO:0000256" key="3">
    <source>
        <dbReference type="ARBA" id="ARBA00008695"/>
    </source>
</evidence>
<feature type="compositionally biased region" description="Gly residues" evidence="13">
    <location>
        <begin position="1208"/>
        <end position="1223"/>
    </location>
</feature>
<feature type="transmembrane region" description="Helical" evidence="14">
    <location>
        <begin position="892"/>
        <end position="911"/>
    </location>
</feature>
<evidence type="ECO:0000256" key="7">
    <source>
        <dbReference type="ARBA" id="ARBA00022824"/>
    </source>
</evidence>
<feature type="transmembrane region" description="Helical" evidence="14">
    <location>
        <begin position="710"/>
        <end position="731"/>
    </location>
</feature>
<keyword evidence="5" id="KW-0808">Transferase</keyword>
<accession>A0A8B9SSC9</accession>
<proteinExistence type="inferred from homology"/>
<dbReference type="Ensembl" id="ENSAPLT00020011327.1">
    <property type="protein sequence ID" value="ENSAPLP00020010513.1"/>
    <property type="gene ID" value="ENSAPLG00020007745.1"/>
</dbReference>
<evidence type="ECO:0000256" key="5">
    <source>
        <dbReference type="ARBA" id="ARBA00022679"/>
    </source>
</evidence>
<feature type="transmembrane region" description="Helical" evidence="14">
    <location>
        <begin position="1016"/>
        <end position="1035"/>
    </location>
</feature>
<keyword evidence="6 14" id="KW-0812">Transmembrane</keyword>
<feature type="transmembrane region" description="Helical" evidence="14">
    <location>
        <begin position="7"/>
        <end position="30"/>
    </location>
</feature>
<keyword evidence="8 14" id="KW-1133">Transmembrane helix</keyword>
<keyword evidence="7" id="KW-0256">Endoplasmic reticulum</keyword>
<feature type="transmembrane region" description="Helical" evidence="14">
    <location>
        <begin position="482"/>
        <end position="504"/>
    </location>
</feature>
<name>A0A8B9SSC9_ANAPL</name>
<dbReference type="InterPro" id="IPR002591">
    <property type="entry name" value="Phosphodiest/P_Trfase"/>
</dbReference>
<evidence type="ECO:0000256" key="10">
    <source>
        <dbReference type="ARBA" id="ARBA00023180"/>
    </source>
</evidence>
<dbReference type="Proteomes" id="UP000694400">
    <property type="component" value="Chromosome Z"/>
</dbReference>
<dbReference type="InterPro" id="IPR037675">
    <property type="entry name" value="PIG-O_N"/>
</dbReference>
<feature type="transmembrane region" description="Helical" evidence="14">
    <location>
        <begin position="950"/>
        <end position="969"/>
    </location>
</feature>
<evidence type="ECO:0000256" key="4">
    <source>
        <dbReference type="ARBA" id="ARBA00022502"/>
    </source>
</evidence>
<keyword evidence="9 14" id="KW-0472">Membrane</keyword>
<evidence type="ECO:0000256" key="9">
    <source>
        <dbReference type="ARBA" id="ARBA00023136"/>
    </source>
</evidence>
<evidence type="ECO:0000256" key="8">
    <source>
        <dbReference type="ARBA" id="ARBA00022989"/>
    </source>
</evidence>
<evidence type="ECO:0000256" key="14">
    <source>
        <dbReference type="SAM" id="Phobius"/>
    </source>
</evidence>
<feature type="transmembrane region" description="Helical" evidence="14">
    <location>
        <begin position="510"/>
        <end position="529"/>
    </location>
</feature>
<keyword evidence="4" id="KW-0337">GPI-anchor biosynthesis</keyword>